<protein>
    <submittedName>
        <fullName evidence="1">Uncharacterized protein</fullName>
    </submittedName>
</protein>
<evidence type="ECO:0000313" key="1">
    <source>
        <dbReference type="EMBL" id="MBB4754025.1"/>
    </source>
</evidence>
<name>A0A7W7HNZ2_9ACTN</name>
<sequence length="56" mass="5967">MEYRTACLWSAVVADQVEAAVAEVVGDAPRRVHHLKDGVLVAGPECGEDRHVPGQA</sequence>
<organism evidence="1 2">
    <name type="scientific">Actinoplanes lobatus</name>
    <dbReference type="NCBI Taxonomy" id="113568"/>
    <lineage>
        <taxon>Bacteria</taxon>
        <taxon>Bacillati</taxon>
        <taxon>Actinomycetota</taxon>
        <taxon>Actinomycetes</taxon>
        <taxon>Micromonosporales</taxon>
        <taxon>Micromonosporaceae</taxon>
        <taxon>Actinoplanes</taxon>
    </lineage>
</organism>
<dbReference type="Proteomes" id="UP000590511">
    <property type="component" value="Unassembled WGS sequence"/>
</dbReference>
<comment type="caution">
    <text evidence="1">The sequence shown here is derived from an EMBL/GenBank/DDBJ whole genome shotgun (WGS) entry which is preliminary data.</text>
</comment>
<evidence type="ECO:0000313" key="2">
    <source>
        <dbReference type="Proteomes" id="UP000590511"/>
    </source>
</evidence>
<dbReference type="RefSeq" id="WP_188125650.1">
    <property type="nucleotide sequence ID" value="NZ_BOMP01000055.1"/>
</dbReference>
<dbReference type="EMBL" id="JACHNC010000001">
    <property type="protein sequence ID" value="MBB4754025.1"/>
    <property type="molecule type" value="Genomic_DNA"/>
</dbReference>
<reference evidence="1 2" key="1">
    <citation type="submission" date="2020-08" db="EMBL/GenBank/DDBJ databases">
        <title>Sequencing the genomes of 1000 actinobacteria strains.</title>
        <authorList>
            <person name="Klenk H.-P."/>
        </authorList>
    </citation>
    <scope>NUCLEOTIDE SEQUENCE [LARGE SCALE GENOMIC DNA]</scope>
    <source>
        <strain evidence="1 2">DSM 43150</strain>
    </source>
</reference>
<gene>
    <name evidence="1" type="ORF">BJ964_008186</name>
</gene>
<dbReference type="AlphaFoldDB" id="A0A7W7HNZ2"/>
<proteinExistence type="predicted"/>
<accession>A0A7W7HNZ2</accession>